<dbReference type="AlphaFoldDB" id="A0A7W9ETE2"/>
<keyword evidence="1" id="KW-0472">Membrane</keyword>
<keyword evidence="3" id="KW-1185">Reference proteome</keyword>
<protein>
    <submittedName>
        <fullName evidence="2">Uncharacterized protein</fullName>
    </submittedName>
</protein>
<accession>A0A7W9ETE2</accession>
<dbReference type="RefSeq" id="WP_184055093.1">
    <property type="nucleotide sequence ID" value="NZ_JACIJK010000002.1"/>
</dbReference>
<gene>
    <name evidence="2" type="ORF">FHS94_000917</name>
</gene>
<dbReference type="Proteomes" id="UP000546200">
    <property type="component" value="Unassembled WGS sequence"/>
</dbReference>
<reference evidence="2 3" key="1">
    <citation type="submission" date="2020-08" db="EMBL/GenBank/DDBJ databases">
        <title>Genomic Encyclopedia of Type Strains, Phase IV (KMG-IV): sequencing the most valuable type-strain genomes for metagenomic binning, comparative biology and taxonomic classification.</title>
        <authorList>
            <person name="Goeker M."/>
        </authorList>
    </citation>
    <scope>NUCLEOTIDE SEQUENCE [LARGE SCALE GENOMIC DNA]</scope>
    <source>
        <strain evidence="2 3">DSM 100044</strain>
    </source>
</reference>
<evidence type="ECO:0000313" key="2">
    <source>
        <dbReference type="EMBL" id="MBB5714094.1"/>
    </source>
</evidence>
<feature type="transmembrane region" description="Helical" evidence="1">
    <location>
        <begin position="26"/>
        <end position="47"/>
    </location>
</feature>
<proteinExistence type="predicted"/>
<sequence>MAGLAMIMFIALFAFGSQYFGWEDAGGQIQLALFSAFLFGIICGYRVNK</sequence>
<keyword evidence="1" id="KW-0812">Transmembrane</keyword>
<evidence type="ECO:0000313" key="3">
    <source>
        <dbReference type="Proteomes" id="UP000546200"/>
    </source>
</evidence>
<keyword evidence="1" id="KW-1133">Transmembrane helix</keyword>
<evidence type="ECO:0000256" key="1">
    <source>
        <dbReference type="SAM" id="Phobius"/>
    </source>
</evidence>
<dbReference type="EMBL" id="JACIJK010000002">
    <property type="protein sequence ID" value="MBB5714094.1"/>
    <property type="molecule type" value="Genomic_DNA"/>
</dbReference>
<organism evidence="2 3">
    <name type="scientific">Sphingomonas aerophila</name>
    <dbReference type="NCBI Taxonomy" id="1344948"/>
    <lineage>
        <taxon>Bacteria</taxon>
        <taxon>Pseudomonadati</taxon>
        <taxon>Pseudomonadota</taxon>
        <taxon>Alphaproteobacteria</taxon>
        <taxon>Sphingomonadales</taxon>
        <taxon>Sphingomonadaceae</taxon>
        <taxon>Sphingomonas</taxon>
    </lineage>
</organism>
<comment type="caution">
    <text evidence="2">The sequence shown here is derived from an EMBL/GenBank/DDBJ whole genome shotgun (WGS) entry which is preliminary data.</text>
</comment>
<name>A0A7W9ETE2_9SPHN</name>